<organism evidence="1 2">
    <name type="scientific">Sphaerisporangium dianthi</name>
    <dbReference type="NCBI Taxonomy" id="1436120"/>
    <lineage>
        <taxon>Bacteria</taxon>
        <taxon>Bacillati</taxon>
        <taxon>Actinomycetota</taxon>
        <taxon>Actinomycetes</taxon>
        <taxon>Streptosporangiales</taxon>
        <taxon>Streptosporangiaceae</taxon>
        <taxon>Sphaerisporangium</taxon>
    </lineage>
</organism>
<keyword evidence="2" id="KW-1185">Reference proteome</keyword>
<dbReference type="Proteomes" id="UP001596004">
    <property type="component" value="Unassembled WGS sequence"/>
</dbReference>
<protein>
    <submittedName>
        <fullName evidence="1">Uncharacterized protein</fullName>
    </submittedName>
</protein>
<name>A0ABV9CC31_9ACTN</name>
<dbReference type="EMBL" id="JBHSFP010000002">
    <property type="protein sequence ID" value="MFC4530220.1"/>
    <property type="molecule type" value="Genomic_DNA"/>
</dbReference>
<proteinExistence type="predicted"/>
<reference evidence="2" key="1">
    <citation type="journal article" date="2019" name="Int. J. Syst. Evol. Microbiol.">
        <title>The Global Catalogue of Microorganisms (GCM) 10K type strain sequencing project: providing services to taxonomists for standard genome sequencing and annotation.</title>
        <authorList>
            <consortium name="The Broad Institute Genomics Platform"/>
            <consortium name="The Broad Institute Genome Sequencing Center for Infectious Disease"/>
            <person name="Wu L."/>
            <person name="Ma J."/>
        </authorList>
    </citation>
    <scope>NUCLEOTIDE SEQUENCE [LARGE SCALE GENOMIC DNA]</scope>
    <source>
        <strain evidence="2">CGMCC 4.7132</strain>
    </source>
</reference>
<sequence length="222" mass="23549">MTSSPVRRGRRRRRPVLVPAAVLLAAAGLGATAALGGLRQAPAQPPPRREAGQEVDQDLFRTKIENAVVRSVSVDPGDPSAPKEQVLELSLRVYNAALTSVPLDYLERSLLRVAPPEGDPLKGPPGGRESGTWRFGASVPGEGLPGRLLAPERASTVVMRFHSNAGAGEPAPAFPASLTVDLGLYEKHEDAFTGRHRTELVAGDDLKPVVAARVTLPVREEA</sequence>
<evidence type="ECO:0000313" key="2">
    <source>
        <dbReference type="Proteomes" id="UP001596004"/>
    </source>
</evidence>
<evidence type="ECO:0000313" key="1">
    <source>
        <dbReference type="EMBL" id="MFC4530220.1"/>
    </source>
</evidence>
<accession>A0ABV9CC31</accession>
<dbReference type="RefSeq" id="WP_380837777.1">
    <property type="nucleotide sequence ID" value="NZ_JBHSFP010000002.1"/>
</dbReference>
<gene>
    <name evidence="1" type="ORF">ACFO60_05560</name>
</gene>
<comment type="caution">
    <text evidence="1">The sequence shown here is derived from an EMBL/GenBank/DDBJ whole genome shotgun (WGS) entry which is preliminary data.</text>
</comment>